<dbReference type="Proteomes" id="UP000789524">
    <property type="component" value="Unassembled WGS sequence"/>
</dbReference>
<evidence type="ECO:0000313" key="3">
    <source>
        <dbReference type="Proteomes" id="UP000789524"/>
    </source>
</evidence>
<keyword evidence="3" id="KW-1185">Reference proteome</keyword>
<feature type="region of interest" description="Disordered" evidence="1">
    <location>
        <begin position="28"/>
        <end position="103"/>
    </location>
</feature>
<protein>
    <submittedName>
        <fullName evidence="2">(African queen) hypothetical protein</fullName>
    </submittedName>
</protein>
<name>A0A8J2QN43_9NEOP</name>
<feature type="region of interest" description="Disordered" evidence="1">
    <location>
        <begin position="118"/>
        <end position="143"/>
    </location>
</feature>
<gene>
    <name evidence="2" type="ORF">DCHRY22_LOCUS5989</name>
</gene>
<dbReference type="EMBL" id="CAKASE010000052">
    <property type="protein sequence ID" value="CAG9565083.1"/>
    <property type="molecule type" value="Genomic_DNA"/>
</dbReference>
<accession>A0A8J2QN43</accession>
<reference evidence="2" key="1">
    <citation type="submission" date="2021-09" db="EMBL/GenBank/DDBJ databases">
        <authorList>
            <person name="Martin H S."/>
        </authorList>
    </citation>
    <scope>NUCLEOTIDE SEQUENCE</scope>
</reference>
<evidence type="ECO:0000256" key="1">
    <source>
        <dbReference type="SAM" id="MobiDB-lite"/>
    </source>
</evidence>
<feature type="compositionally biased region" description="Polar residues" evidence="1">
    <location>
        <begin position="43"/>
        <end position="52"/>
    </location>
</feature>
<sequence>MEHVPEDGNLGHNDPDFPIHLVKAVNKKQAPPCWLGPRRTRTPIVNRQTHSITVGDARGGLLDPPSAGEVPSKEKEPRTKRREIETKKKLQEEEYESQEEELASPNTYIELKRKVTADREGQKLRAACPTPPEGIEELQPRSG</sequence>
<dbReference type="AlphaFoldDB" id="A0A8J2QN43"/>
<feature type="compositionally biased region" description="Acidic residues" evidence="1">
    <location>
        <begin position="93"/>
        <end position="102"/>
    </location>
</feature>
<feature type="compositionally biased region" description="Basic and acidic residues" evidence="1">
    <location>
        <begin position="71"/>
        <end position="92"/>
    </location>
</feature>
<organism evidence="2 3">
    <name type="scientific">Danaus chrysippus</name>
    <name type="common">African queen</name>
    <dbReference type="NCBI Taxonomy" id="151541"/>
    <lineage>
        <taxon>Eukaryota</taxon>
        <taxon>Metazoa</taxon>
        <taxon>Ecdysozoa</taxon>
        <taxon>Arthropoda</taxon>
        <taxon>Hexapoda</taxon>
        <taxon>Insecta</taxon>
        <taxon>Pterygota</taxon>
        <taxon>Neoptera</taxon>
        <taxon>Endopterygota</taxon>
        <taxon>Lepidoptera</taxon>
        <taxon>Glossata</taxon>
        <taxon>Ditrysia</taxon>
        <taxon>Papilionoidea</taxon>
        <taxon>Nymphalidae</taxon>
        <taxon>Danainae</taxon>
        <taxon>Danaini</taxon>
        <taxon>Danaina</taxon>
        <taxon>Danaus</taxon>
        <taxon>Anosia</taxon>
    </lineage>
</organism>
<comment type="caution">
    <text evidence="2">The sequence shown here is derived from an EMBL/GenBank/DDBJ whole genome shotgun (WGS) entry which is preliminary data.</text>
</comment>
<evidence type="ECO:0000313" key="2">
    <source>
        <dbReference type="EMBL" id="CAG9565083.1"/>
    </source>
</evidence>
<proteinExistence type="predicted"/>